<dbReference type="InterPro" id="IPR002347">
    <property type="entry name" value="SDR_fam"/>
</dbReference>
<dbReference type="Gene3D" id="3.40.50.720">
    <property type="entry name" value="NAD(P)-binding Rossmann-like Domain"/>
    <property type="match status" value="1"/>
</dbReference>
<keyword evidence="5" id="KW-1185">Reference proteome</keyword>
<proteinExistence type="inferred from homology"/>
<dbReference type="PANTHER" id="PTHR43391">
    <property type="entry name" value="RETINOL DEHYDROGENASE-RELATED"/>
    <property type="match status" value="1"/>
</dbReference>
<keyword evidence="2" id="KW-0560">Oxidoreductase</keyword>
<evidence type="ECO:0000256" key="3">
    <source>
        <dbReference type="RuleBase" id="RU000363"/>
    </source>
</evidence>
<sequence>MTSAVFITGAAAGIGRAVALEFAHQGWFVGAGDLDEVGLASLKAEIGEARCFTTALNVTDAKQWNKALAAFTKVSGGRLDVLVNNAGILSAGAFHEIPLTRHQQIIDINVNGVLAGCHAAYPYLVKTPKSVVINMASASAIYGQPGLASYSTSKFAVRGLTEALDSEWAVQGIRVKSIWPLFVQTNMVTGLGNMPSVKSLGIKLNSDDVARAVWYAANDRGATSPVHYPVGLQTKVLSLAVKLSPAWMSRWINQRMTSD</sequence>
<evidence type="ECO:0000313" key="5">
    <source>
        <dbReference type="Proteomes" id="UP000256774"/>
    </source>
</evidence>
<dbReference type="SUPFAM" id="SSF51735">
    <property type="entry name" value="NAD(P)-binding Rossmann-fold domains"/>
    <property type="match status" value="1"/>
</dbReference>
<dbReference type="Proteomes" id="UP000256774">
    <property type="component" value="Unassembled WGS sequence"/>
</dbReference>
<dbReference type="InterPro" id="IPR036291">
    <property type="entry name" value="NAD(P)-bd_dom_sf"/>
</dbReference>
<dbReference type="EMBL" id="QUNR01000002">
    <property type="protein sequence ID" value="REH39043.1"/>
    <property type="molecule type" value="Genomic_DNA"/>
</dbReference>
<accession>A0A3E0H6C3</accession>
<evidence type="ECO:0000313" key="4">
    <source>
        <dbReference type="EMBL" id="REH39043.1"/>
    </source>
</evidence>
<dbReference type="GO" id="GO:0016491">
    <property type="term" value="F:oxidoreductase activity"/>
    <property type="evidence" value="ECO:0007669"/>
    <property type="project" value="UniProtKB-KW"/>
</dbReference>
<name>A0A3E0H6C3_9GAMM</name>
<dbReference type="Pfam" id="PF00106">
    <property type="entry name" value="adh_short"/>
    <property type="match status" value="1"/>
</dbReference>
<dbReference type="RefSeq" id="WP_116208053.1">
    <property type="nucleotide sequence ID" value="NZ_QUNR01000002.1"/>
</dbReference>
<dbReference type="PRINTS" id="PR00080">
    <property type="entry name" value="SDRFAMILY"/>
</dbReference>
<evidence type="ECO:0000256" key="1">
    <source>
        <dbReference type="ARBA" id="ARBA00006484"/>
    </source>
</evidence>
<gene>
    <name evidence="4" type="ORF">DFR26_1216</name>
</gene>
<comment type="similarity">
    <text evidence="1 3">Belongs to the short-chain dehydrogenases/reductases (SDR) family.</text>
</comment>
<reference evidence="4 5" key="1">
    <citation type="submission" date="2018-08" db="EMBL/GenBank/DDBJ databases">
        <title>Genomic Encyclopedia of Type Strains, Phase IV (KMG-IV): sequencing the most valuable type-strain genomes for metagenomic binning, comparative biology and taxonomic classification.</title>
        <authorList>
            <person name="Goeker M."/>
        </authorList>
    </citation>
    <scope>NUCLEOTIDE SEQUENCE [LARGE SCALE GENOMIC DNA]</scope>
    <source>
        <strain evidence="4 5">DSM 26022</strain>
    </source>
</reference>
<dbReference type="PANTHER" id="PTHR43391:SF82">
    <property type="entry name" value="OXIDOREDUCTASE SADH-RELATED"/>
    <property type="match status" value="1"/>
</dbReference>
<dbReference type="OrthoDB" id="658698at2"/>
<dbReference type="AlphaFoldDB" id="A0A3E0H6C3"/>
<organism evidence="4 5">
    <name type="scientific">Paraperlucidibaca baekdonensis</name>
    <dbReference type="NCBI Taxonomy" id="748120"/>
    <lineage>
        <taxon>Bacteria</taxon>
        <taxon>Pseudomonadati</taxon>
        <taxon>Pseudomonadota</taxon>
        <taxon>Gammaproteobacteria</taxon>
        <taxon>Moraxellales</taxon>
        <taxon>Moraxellaceae</taxon>
        <taxon>Paraperlucidibaca</taxon>
    </lineage>
</organism>
<evidence type="ECO:0000256" key="2">
    <source>
        <dbReference type="ARBA" id="ARBA00023002"/>
    </source>
</evidence>
<dbReference type="PRINTS" id="PR00081">
    <property type="entry name" value="GDHRDH"/>
</dbReference>
<protein>
    <submittedName>
        <fullName evidence="4">NADP-dependent 3-hydroxy acid dehydrogenase YdfG</fullName>
    </submittedName>
</protein>
<comment type="caution">
    <text evidence="4">The sequence shown here is derived from an EMBL/GenBank/DDBJ whole genome shotgun (WGS) entry which is preliminary data.</text>
</comment>
<dbReference type="NCBIfam" id="NF006123">
    <property type="entry name" value="PRK08267.1"/>
    <property type="match status" value="1"/>
</dbReference>